<reference evidence="1 2" key="1">
    <citation type="submission" date="2014-04" db="EMBL/GenBank/DDBJ databases">
        <authorList>
            <consortium name="DOE Joint Genome Institute"/>
            <person name="Kuo A."/>
            <person name="Girlanda M."/>
            <person name="Perotto S."/>
            <person name="Kohler A."/>
            <person name="Nagy L.G."/>
            <person name="Floudas D."/>
            <person name="Copeland A."/>
            <person name="Barry K.W."/>
            <person name="Cichocki N."/>
            <person name="Veneault-Fourrey C."/>
            <person name="LaButti K."/>
            <person name="Lindquist E.A."/>
            <person name="Lipzen A."/>
            <person name="Lundell T."/>
            <person name="Morin E."/>
            <person name="Murat C."/>
            <person name="Sun H."/>
            <person name="Tunlid A."/>
            <person name="Henrissat B."/>
            <person name="Grigoriev I.V."/>
            <person name="Hibbett D.S."/>
            <person name="Martin F."/>
            <person name="Nordberg H.P."/>
            <person name="Cantor M.N."/>
            <person name="Hua S.X."/>
        </authorList>
    </citation>
    <scope>NUCLEOTIDE SEQUENCE [LARGE SCALE GENOMIC DNA]</scope>
    <source>
        <strain evidence="1 2">MUT 4182</strain>
    </source>
</reference>
<accession>A0A0C3QBC9</accession>
<sequence length="89" mass="10533">MEGQRFFMTMHNMQQKQIIMYREEQHERGPSNAPEWEIWIHVSAVNTTLGYNNIANQSFWQRASQKQQARDLVARQVLLALGVNPYEIQ</sequence>
<protein>
    <recommendedName>
        <fullName evidence="3">DRBM domain-containing protein</fullName>
    </recommendedName>
</protein>
<evidence type="ECO:0008006" key="3">
    <source>
        <dbReference type="Google" id="ProtNLM"/>
    </source>
</evidence>
<dbReference type="AlphaFoldDB" id="A0A0C3QBC9"/>
<keyword evidence="2" id="KW-1185">Reference proteome</keyword>
<gene>
    <name evidence="1" type="ORF">M407DRAFT_22955</name>
</gene>
<evidence type="ECO:0000313" key="2">
    <source>
        <dbReference type="Proteomes" id="UP000054248"/>
    </source>
</evidence>
<dbReference type="OrthoDB" id="3173024at2759"/>
<organism evidence="1 2">
    <name type="scientific">Tulasnella calospora MUT 4182</name>
    <dbReference type="NCBI Taxonomy" id="1051891"/>
    <lineage>
        <taxon>Eukaryota</taxon>
        <taxon>Fungi</taxon>
        <taxon>Dikarya</taxon>
        <taxon>Basidiomycota</taxon>
        <taxon>Agaricomycotina</taxon>
        <taxon>Agaricomycetes</taxon>
        <taxon>Cantharellales</taxon>
        <taxon>Tulasnellaceae</taxon>
        <taxon>Tulasnella</taxon>
    </lineage>
</organism>
<dbReference type="EMBL" id="KN823003">
    <property type="protein sequence ID" value="KIO27780.1"/>
    <property type="molecule type" value="Genomic_DNA"/>
</dbReference>
<dbReference type="Proteomes" id="UP000054248">
    <property type="component" value="Unassembled WGS sequence"/>
</dbReference>
<proteinExistence type="predicted"/>
<reference evidence="2" key="2">
    <citation type="submission" date="2015-01" db="EMBL/GenBank/DDBJ databases">
        <title>Evolutionary Origins and Diversification of the Mycorrhizal Mutualists.</title>
        <authorList>
            <consortium name="DOE Joint Genome Institute"/>
            <consortium name="Mycorrhizal Genomics Consortium"/>
            <person name="Kohler A."/>
            <person name="Kuo A."/>
            <person name="Nagy L.G."/>
            <person name="Floudas D."/>
            <person name="Copeland A."/>
            <person name="Barry K.W."/>
            <person name="Cichocki N."/>
            <person name="Veneault-Fourrey C."/>
            <person name="LaButti K."/>
            <person name="Lindquist E.A."/>
            <person name="Lipzen A."/>
            <person name="Lundell T."/>
            <person name="Morin E."/>
            <person name="Murat C."/>
            <person name="Riley R."/>
            <person name="Ohm R."/>
            <person name="Sun H."/>
            <person name="Tunlid A."/>
            <person name="Henrissat B."/>
            <person name="Grigoriev I.V."/>
            <person name="Hibbett D.S."/>
            <person name="Martin F."/>
        </authorList>
    </citation>
    <scope>NUCLEOTIDE SEQUENCE [LARGE SCALE GENOMIC DNA]</scope>
    <source>
        <strain evidence="2">MUT 4182</strain>
    </source>
</reference>
<evidence type="ECO:0000313" key="1">
    <source>
        <dbReference type="EMBL" id="KIO27780.1"/>
    </source>
</evidence>
<dbReference type="HOGENOM" id="CLU_180255_0_0_1"/>
<name>A0A0C3QBC9_9AGAM</name>